<evidence type="ECO:0000256" key="1">
    <source>
        <dbReference type="SAM" id="MobiDB-lite"/>
    </source>
</evidence>
<name>A0A131ZCY5_RHIAP</name>
<accession>A0A131ZCY5</accession>
<feature type="domain" description="Helix-turn-helix" evidence="2">
    <location>
        <begin position="102"/>
        <end position="159"/>
    </location>
</feature>
<dbReference type="AlphaFoldDB" id="A0A131ZCY5"/>
<feature type="compositionally biased region" description="Basic and acidic residues" evidence="1">
    <location>
        <begin position="234"/>
        <end position="257"/>
    </location>
</feature>
<dbReference type="Pfam" id="PF26215">
    <property type="entry name" value="HTH_animal"/>
    <property type="match status" value="1"/>
</dbReference>
<feature type="region of interest" description="Disordered" evidence="1">
    <location>
        <begin position="205"/>
        <end position="257"/>
    </location>
</feature>
<reference evidence="3" key="1">
    <citation type="journal article" date="2016" name="Ticks Tick Borne Dis.">
        <title>De novo assembly and annotation of the salivary gland transcriptome of Rhipicephalus appendiculatus male and female ticks during blood feeding.</title>
        <authorList>
            <person name="de Castro M.H."/>
            <person name="de Klerk D."/>
            <person name="Pienaar R."/>
            <person name="Latif A.A."/>
            <person name="Rees D.J."/>
            <person name="Mans B.J."/>
        </authorList>
    </citation>
    <scope>NUCLEOTIDE SEQUENCE</scope>
    <source>
        <tissue evidence="3">Salivary glands</tissue>
    </source>
</reference>
<dbReference type="PANTHER" id="PTHR21301">
    <property type="entry name" value="REVERSE TRANSCRIPTASE"/>
    <property type="match status" value="1"/>
</dbReference>
<dbReference type="PANTHER" id="PTHR21301:SF11">
    <property type="entry name" value="GIY-YIG DOMAIN-CONTAINING PROTEIN"/>
    <property type="match status" value="1"/>
</dbReference>
<protein>
    <submittedName>
        <fullName evidence="3">Tick transposon</fullName>
    </submittedName>
</protein>
<sequence>PSHAPVRVQAHGQEHARRARRTLAAPAPTPHQHQAHIDDCFCVIEKGALEAFSAHLNSVETSIQFTTEVEVSGRLPFLDVLVERKNGRLSFGVFRKATNTGRYLHYKSVHPACHKRSVAASLIQRAHRICSSDTDRASDLSKVRSELSDNGYPINFVRSVEHRTRNFASYRAVQPQARAAIPYVPGVSEAPARALRTLDAHVAHAPARKPKHELAHVKDPPKKEKLPGTAHKIPCADRDHVHIGESGNSERRPKDHM</sequence>
<organism evidence="3">
    <name type="scientific">Rhipicephalus appendiculatus</name>
    <name type="common">Brown ear tick</name>
    <dbReference type="NCBI Taxonomy" id="34631"/>
    <lineage>
        <taxon>Eukaryota</taxon>
        <taxon>Metazoa</taxon>
        <taxon>Ecdysozoa</taxon>
        <taxon>Arthropoda</taxon>
        <taxon>Chelicerata</taxon>
        <taxon>Arachnida</taxon>
        <taxon>Acari</taxon>
        <taxon>Parasitiformes</taxon>
        <taxon>Ixodida</taxon>
        <taxon>Ixodoidea</taxon>
        <taxon>Ixodidae</taxon>
        <taxon>Rhipicephalinae</taxon>
        <taxon>Rhipicephalus</taxon>
        <taxon>Rhipicephalus</taxon>
    </lineage>
</organism>
<feature type="non-terminal residue" evidence="3">
    <location>
        <position position="257"/>
    </location>
</feature>
<dbReference type="InterPro" id="IPR058912">
    <property type="entry name" value="HTH_animal"/>
</dbReference>
<evidence type="ECO:0000313" key="3">
    <source>
        <dbReference type="EMBL" id="JAP88356.1"/>
    </source>
</evidence>
<dbReference type="EMBL" id="GEDV01000201">
    <property type="protein sequence ID" value="JAP88356.1"/>
    <property type="molecule type" value="Transcribed_RNA"/>
</dbReference>
<evidence type="ECO:0000259" key="2">
    <source>
        <dbReference type="Pfam" id="PF26215"/>
    </source>
</evidence>
<proteinExistence type="predicted"/>
<feature type="compositionally biased region" description="Basic and acidic residues" evidence="1">
    <location>
        <begin position="212"/>
        <end position="226"/>
    </location>
</feature>
<feature type="non-terminal residue" evidence="3">
    <location>
        <position position="1"/>
    </location>
</feature>